<name>A0A329QHV3_9BACL</name>
<feature type="compositionally biased region" description="Basic and acidic residues" evidence="1">
    <location>
        <begin position="68"/>
        <end position="95"/>
    </location>
</feature>
<feature type="compositionally biased region" description="Low complexity" evidence="1">
    <location>
        <begin position="117"/>
        <end position="138"/>
    </location>
</feature>
<reference evidence="2 3" key="1">
    <citation type="submission" date="2018-04" db="EMBL/GenBank/DDBJ databases">
        <title>Paenibacillus taichungensis Genome sequencing and assembly.</title>
        <authorList>
            <person name="Xu J."/>
            <person name="Rensing C."/>
            <person name="Mazhar H.S."/>
        </authorList>
    </citation>
    <scope>NUCLEOTIDE SEQUENCE [LARGE SCALE GENOMIC DNA]</scope>
    <source>
        <strain evidence="2 3">NC1</strain>
    </source>
</reference>
<gene>
    <name evidence="2" type="ORF">DC345_23870</name>
</gene>
<feature type="region of interest" description="Disordered" evidence="1">
    <location>
        <begin position="1"/>
        <end position="45"/>
    </location>
</feature>
<comment type="caution">
    <text evidence="2">The sequence shown here is derived from an EMBL/GenBank/DDBJ whole genome shotgun (WGS) entry which is preliminary data.</text>
</comment>
<accession>A0A329QHV3</accession>
<organism evidence="2 3">
    <name type="scientific">Paenibacillus taichungensis</name>
    <dbReference type="NCBI Taxonomy" id="484184"/>
    <lineage>
        <taxon>Bacteria</taxon>
        <taxon>Bacillati</taxon>
        <taxon>Bacillota</taxon>
        <taxon>Bacilli</taxon>
        <taxon>Bacillales</taxon>
        <taxon>Paenibacillaceae</taxon>
        <taxon>Paenibacillus</taxon>
    </lineage>
</organism>
<dbReference type="EMBL" id="QEVW01000016">
    <property type="protein sequence ID" value="RAW11953.1"/>
    <property type="molecule type" value="Genomic_DNA"/>
</dbReference>
<dbReference type="AlphaFoldDB" id="A0A329QHV3"/>
<evidence type="ECO:0000256" key="1">
    <source>
        <dbReference type="SAM" id="MobiDB-lite"/>
    </source>
</evidence>
<feature type="non-terminal residue" evidence="2">
    <location>
        <position position="1"/>
    </location>
</feature>
<sequence length="138" mass="14797">KKGGIGARGSEASAFGAGFPLLRGNEKEIPSQQRPTARSAIEAPAPRVSLAFIKQVNEVTSKVAFKLPSEHSEGNKPLKSQGERCSEEGRNRSRGSEASAFGSGFPLLRRNEKEIPSQQRPTARSARRSACPASLPRV</sequence>
<evidence type="ECO:0000313" key="3">
    <source>
        <dbReference type="Proteomes" id="UP000250642"/>
    </source>
</evidence>
<feature type="region of interest" description="Disordered" evidence="1">
    <location>
        <begin position="66"/>
        <end position="138"/>
    </location>
</feature>
<protein>
    <submittedName>
        <fullName evidence="2">Uncharacterized protein</fullName>
    </submittedName>
</protein>
<evidence type="ECO:0000313" key="2">
    <source>
        <dbReference type="EMBL" id="RAW11953.1"/>
    </source>
</evidence>
<proteinExistence type="predicted"/>
<dbReference type="Proteomes" id="UP000250642">
    <property type="component" value="Unassembled WGS sequence"/>
</dbReference>